<feature type="non-terminal residue" evidence="4">
    <location>
        <position position="82"/>
    </location>
</feature>
<dbReference type="InterPro" id="IPR016162">
    <property type="entry name" value="Ald_DH_N"/>
</dbReference>
<dbReference type="InterPro" id="IPR015590">
    <property type="entry name" value="Aldehyde_DH_dom"/>
</dbReference>
<gene>
    <name evidence="4" type="ORF">EA686_11920</name>
</gene>
<dbReference type="SUPFAM" id="SSF53720">
    <property type="entry name" value="ALDH-like"/>
    <property type="match status" value="1"/>
</dbReference>
<evidence type="ECO:0000313" key="4">
    <source>
        <dbReference type="EMBL" id="RSR56543.1"/>
    </source>
</evidence>
<dbReference type="Pfam" id="PF00171">
    <property type="entry name" value="Aldedh"/>
    <property type="match status" value="1"/>
</dbReference>
<evidence type="ECO:0000313" key="5">
    <source>
        <dbReference type="Proteomes" id="UP000280073"/>
    </source>
</evidence>
<feature type="region of interest" description="Disordered" evidence="2">
    <location>
        <begin position="1"/>
        <end position="22"/>
    </location>
</feature>
<dbReference type="AlphaFoldDB" id="A0A3R9UBR3"/>
<dbReference type="Gene3D" id="3.40.605.10">
    <property type="entry name" value="Aldehyde Dehydrogenase, Chain A, domain 1"/>
    <property type="match status" value="1"/>
</dbReference>
<organism evidence="4 5">
    <name type="scientific">Acinetobacter baumannii</name>
    <dbReference type="NCBI Taxonomy" id="470"/>
    <lineage>
        <taxon>Bacteria</taxon>
        <taxon>Pseudomonadati</taxon>
        <taxon>Pseudomonadota</taxon>
        <taxon>Gammaproteobacteria</taxon>
        <taxon>Moraxellales</taxon>
        <taxon>Moraxellaceae</taxon>
        <taxon>Acinetobacter</taxon>
        <taxon>Acinetobacter calcoaceticus/baumannii complex</taxon>
    </lineage>
</organism>
<accession>A0A3R9UBR3</accession>
<keyword evidence="1" id="KW-0560">Oxidoreductase</keyword>
<evidence type="ECO:0000256" key="2">
    <source>
        <dbReference type="SAM" id="MobiDB-lite"/>
    </source>
</evidence>
<reference evidence="4 5" key="1">
    <citation type="submission" date="2018-10" db="EMBL/GenBank/DDBJ databases">
        <title>GWAS and RNA-Seq identify cryptic mechanisms of antimicrobial resistance in Acinetobacter baumannii.</title>
        <authorList>
            <person name="Sahl J.W."/>
        </authorList>
    </citation>
    <scope>NUCLEOTIDE SEQUENCE [LARGE SCALE GENOMIC DNA]</scope>
    <source>
        <strain evidence="4 5">TG28175</strain>
    </source>
</reference>
<sequence>MTNGLEDFSYDEVSTENSTHSEQAKKVLGHFIQGRIVSKTARKQPVYNPATGEISKEVEIADAQTVNEAVQAAEQAFPAWRD</sequence>
<dbReference type="InterPro" id="IPR016161">
    <property type="entry name" value="Ald_DH/histidinol_DH"/>
</dbReference>
<name>A0A3R9UBR3_ACIBA</name>
<protein>
    <submittedName>
        <fullName evidence="4">Aldehyde dehydrogenase family protein</fullName>
    </submittedName>
</protein>
<evidence type="ECO:0000256" key="1">
    <source>
        <dbReference type="ARBA" id="ARBA00023002"/>
    </source>
</evidence>
<comment type="caution">
    <text evidence="4">The sequence shown here is derived from an EMBL/GenBank/DDBJ whole genome shotgun (WGS) entry which is preliminary data.</text>
</comment>
<evidence type="ECO:0000259" key="3">
    <source>
        <dbReference type="Pfam" id="PF00171"/>
    </source>
</evidence>
<dbReference type="EMBL" id="RFDI01000591">
    <property type="protein sequence ID" value="RSR56543.1"/>
    <property type="molecule type" value="Genomic_DNA"/>
</dbReference>
<feature type="domain" description="Aldehyde dehydrogenase" evidence="3">
    <location>
        <begin position="38"/>
        <end position="82"/>
    </location>
</feature>
<dbReference type="Proteomes" id="UP000280073">
    <property type="component" value="Unassembled WGS sequence"/>
</dbReference>
<proteinExistence type="predicted"/>
<dbReference type="GO" id="GO:0016491">
    <property type="term" value="F:oxidoreductase activity"/>
    <property type="evidence" value="ECO:0007669"/>
    <property type="project" value="UniProtKB-KW"/>
</dbReference>